<keyword evidence="2" id="KW-1185">Reference proteome</keyword>
<sequence length="299" mass="31794">MHDPAFSAAGRFFKGNIHTHTNLTDGARSPEAVCRAYREAGYDFLAITDHFLPKYSFPIVDTVPFRTETFTTILGAEVHAPATALGEIWHILAVGLPADFAHTTAGETGAALARRCLDAGAFVALPHPGWYALSTADAATIPGAHAVEIYNHTSQVRTDRGDGAYLIDQLLADGRRINLCATDDAHFHCADAFGGYVMVKAEANEPDALVAALKAGAFYSSQGPVIEDVRFAEDQVEITCSPASSIMALGRGSRATQIVEPGTTRATLPLAGLMPGGFVRLVVADSAGRRAWTNPVWLS</sequence>
<dbReference type="SUPFAM" id="SSF89550">
    <property type="entry name" value="PHP domain-like"/>
    <property type="match status" value="1"/>
</dbReference>
<dbReference type="PANTHER" id="PTHR42924:SF3">
    <property type="entry name" value="POLYMERASE_HISTIDINOL PHOSPHATASE N-TERMINAL DOMAIN-CONTAINING PROTEIN"/>
    <property type="match status" value="1"/>
</dbReference>
<dbReference type="OrthoDB" id="9808747at2"/>
<evidence type="ECO:0000313" key="2">
    <source>
        <dbReference type="Proteomes" id="UP000298588"/>
    </source>
</evidence>
<dbReference type="GO" id="GO:0035312">
    <property type="term" value="F:5'-3' DNA exonuclease activity"/>
    <property type="evidence" value="ECO:0007669"/>
    <property type="project" value="TreeGrafter"/>
</dbReference>
<organism evidence="1 2">
    <name type="scientific">Phreatobacter aquaticus</name>
    <dbReference type="NCBI Taxonomy" id="2570229"/>
    <lineage>
        <taxon>Bacteria</taxon>
        <taxon>Pseudomonadati</taxon>
        <taxon>Pseudomonadota</taxon>
        <taxon>Alphaproteobacteria</taxon>
        <taxon>Hyphomicrobiales</taxon>
        <taxon>Phreatobacteraceae</taxon>
        <taxon>Phreatobacter</taxon>
    </lineage>
</organism>
<dbReference type="Gene3D" id="3.20.20.140">
    <property type="entry name" value="Metal-dependent hydrolases"/>
    <property type="match status" value="1"/>
</dbReference>
<dbReference type="EMBL" id="CP039865">
    <property type="protein sequence ID" value="QCK88638.1"/>
    <property type="molecule type" value="Genomic_DNA"/>
</dbReference>
<accession>A0A4D7QM26</accession>
<dbReference type="InterPro" id="IPR052018">
    <property type="entry name" value="PHP_domain"/>
</dbReference>
<dbReference type="InterPro" id="IPR016195">
    <property type="entry name" value="Pol/histidinol_Pase-like"/>
</dbReference>
<proteinExistence type="predicted"/>
<reference evidence="1 2" key="1">
    <citation type="submission" date="2019-04" db="EMBL/GenBank/DDBJ databases">
        <title>Phreatobacter aquaticus sp. nov.</title>
        <authorList>
            <person name="Choi A."/>
            <person name="Baek K."/>
        </authorList>
    </citation>
    <scope>NUCLEOTIDE SEQUENCE [LARGE SCALE GENOMIC DNA]</scope>
    <source>
        <strain evidence="1 2">NMCR1094</strain>
    </source>
</reference>
<dbReference type="PANTHER" id="PTHR42924">
    <property type="entry name" value="EXONUCLEASE"/>
    <property type="match status" value="1"/>
</dbReference>
<protein>
    <submittedName>
        <fullName evidence="1">PHP domain-containing protein</fullName>
    </submittedName>
</protein>
<gene>
    <name evidence="1" type="ORF">E8L99_05270</name>
</gene>
<dbReference type="AlphaFoldDB" id="A0A4D7QM26"/>
<dbReference type="Proteomes" id="UP000298588">
    <property type="component" value="Chromosome"/>
</dbReference>
<dbReference type="GO" id="GO:0004534">
    <property type="term" value="F:5'-3' RNA exonuclease activity"/>
    <property type="evidence" value="ECO:0007669"/>
    <property type="project" value="TreeGrafter"/>
</dbReference>
<dbReference type="KEGG" id="paqt:E8L99_05270"/>
<evidence type="ECO:0000313" key="1">
    <source>
        <dbReference type="EMBL" id="QCK88638.1"/>
    </source>
</evidence>
<name>A0A4D7QM26_9HYPH</name>